<evidence type="ECO:0000313" key="1">
    <source>
        <dbReference type="EMBL" id="OEU11332.1"/>
    </source>
</evidence>
<organism evidence="1 2">
    <name type="scientific">Fragilariopsis cylindrus CCMP1102</name>
    <dbReference type="NCBI Taxonomy" id="635003"/>
    <lineage>
        <taxon>Eukaryota</taxon>
        <taxon>Sar</taxon>
        <taxon>Stramenopiles</taxon>
        <taxon>Ochrophyta</taxon>
        <taxon>Bacillariophyta</taxon>
        <taxon>Bacillariophyceae</taxon>
        <taxon>Bacillariophycidae</taxon>
        <taxon>Bacillariales</taxon>
        <taxon>Bacillariaceae</taxon>
        <taxon>Fragilariopsis</taxon>
    </lineage>
</organism>
<protein>
    <recommendedName>
        <fullName evidence="3">SET domain-containing protein</fullName>
    </recommendedName>
</protein>
<sequence length="137" mass="15291">MGNKGGTEYFVEPSILTFVNHGCNGTFNMLDWSAFRSWRNDKEGVIVTAMNATVDDYESYRENVYDIFTDRHIAHSALSYAVASTDIKAGEEITSNYIFYVSGLEAWIQQSEDLKSICSGETPGFITQTESDSKGVE</sequence>
<name>A0A1E7EZF7_9STRA</name>
<evidence type="ECO:0008006" key="3">
    <source>
        <dbReference type="Google" id="ProtNLM"/>
    </source>
</evidence>
<dbReference type="InParanoid" id="A0A1E7EZF7"/>
<evidence type="ECO:0000313" key="2">
    <source>
        <dbReference type="Proteomes" id="UP000095751"/>
    </source>
</evidence>
<dbReference type="Proteomes" id="UP000095751">
    <property type="component" value="Unassembled WGS sequence"/>
</dbReference>
<proteinExistence type="predicted"/>
<reference evidence="1 2" key="1">
    <citation type="submission" date="2016-09" db="EMBL/GenBank/DDBJ databases">
        <title>Extensive genetic diversity and differential bi-allelic expression allows diatom success in the polar Southern Ocean.</title>
        <authorList>
            <consortium name="DOE Joint Genome Institute"/>
            <person name="Mock T."/>
            <person name="Otillar R.P."/>
            <person name="Strauss J."/>
            <person name="Dupont C."/>
            <person name="Frickenhaus S."/>
            <person name="Maumus F."/>
            <person name="Mcmullan M."/>
            <person name="Sanges R."/>
            <person name="Schmutz J."/>
            <person name="Toseland A."/>
            <person name="Valas R."/>
            <person name="Veluchamy A."/>
            <person name="Ward B.J."/>
            <person name="Allen A."/>
            <person name="Barry K."/>
            <person name="Falciatore A."/>
            <person name="Ferrante M."/>
            <person name="Fortunato A.E."/>
            <person name="Gloeckner G."/>
            <person name="Gruber A."/>
            <person name="Hipkin R."/>
            <person name="Janech M."/>
            <person name="Kroth P."/>
            <person name="Leese F."/>
            <person name="Lindquist E."/>
            <person name="Lyon B.R."/>
            <person name="Martin J."/>
            <person name="Mayer C."/>
            <person name="Parker M."/>
            <person name="Quesneville H."/>
            <person name="Raymond J."/>
            <person name="Uhlig C."/>
            <person name="Valentin K.U."/>
            <person name="Worden A.Z."/>
            <person name="Armbrust E.V."/>
            <person name="Bowler C."/>
            <person name="Green B."/>
            <person name="Moulton V."/>
            <person name="Van Oosterhout C."/>
            <person name="Grigoriev I."/>
        </authorList>
    </citation>
    <scope>NUCLEOTIDE SEQUENCE [LARGE SCALE GENOMIC DNA]</scope>
    <source>
        <strain evidence="1 2">CCMP1102</strain>
    </source>
</reference>
<accession>A0A1E7EZF7</accession>
<dbReference type="AlphaFoldDB" id="A0A1E7EZF7"/>
<keyword evidence="2" id="KW-1185">Reference proteome</keyword>
<dbReference type="EMBL" id="KV784368">
    <property type="protein sequence ID" value="OEU11332.1"/>
    <property type="molecule type" value="Genomic_DNA"/>
</dbReference>
<gene>
    <name evidence="1" type="ORF">FRACYDRAFT_245642</name>
</gene>
<dbReference type="KEGG" id="fcy:FRACYDRAFT_245642"/>